<protein>
    <submittedName>
        <fullName evidence="2">Uncharacterized protein</fullName>
    </submittedName>
</protein>
<dbReference type="KEGG" id="rin:ACS15_1823"/>
<feature type="region of interest" description="Disordered" evidence="1">
    <location>
        <begin position="1"/>
        <end position="34"/>
    </location>
</feature>
<accession>A0AAC9BH46</accession>
<dbReference type="Proteomes" id="UP000077927">
    <property type="component" value="Chromosome 1"/>
</dbReference>
<sequence>MRGVREDGRGHGPDLVIGQGTFRTQHRGTGSEAGCELHGISPDKEKRVCCSPHTGFLDSEAQPFGCSVRSARGTRLALLPPSFLSSSPATVRSARTGAVKEASAGLVRPAGAAEDTALRALTAHGRGLQSR</sequence>
<dbReference type="EMBL" id="CP012605">
    <property type="protein sequence ID" value="ANH73800.1"/>
    <property type="molecule type" value="Genomic_DNA"/>
</dbReference>
<organism evidence="2 3">
    <name type="scientific">Ralstonia insidiosa</name>
    <dbReference type="NCBI Taxonomy" id="190721"/>
    <lineage>
        <taxon>Bacteria</taxon>
        <taxon>Pseudomonadati</taxon>
        <taxon>Pseudomonadota</taxon>
        <taxon>Betaproteobacteria</taxon>
        <taxon>Burkholderiales</taxon>
        <taxon>Burkholderiaceae</taxon>
        <taxon>Ralstonia</taxon>
    </lineage>
</organism>
<proteinExistence type="predicted"/>
<evidence type="ECO:0000313" key="3">
    <source>
        <dbReference type="Proteomes" id="UP000077927"/>
    </source>
</evidence>
<evidence type="ECO:0000313" key="2">
    <source>
        <dbReference type="EMBL" id="ANH73800.1"/>
    </source>
</evidence>
<evidence type="ECO:0000256" key="1">
    <source>
        <dbReference type="SAM" id="MobiDB-lite"/>
    </source>
</evidence>
<name>A0AAC9BH46_9RALS</name>
<feature type="compositionally biased region" description="Basic and acidic residues" evidence="1">
    <location>
        <begin position="1"/>
        <end position="12"/>
    </location>
</feature>
<reference evidence="2 3" key="1">
    <citation type="submission" date="2015-09" db="EMBL/GenBank/DDBJ databases">
        <authorList>
            <person name="Xu Y."/>
            <person name="Nagy A."/>
            <person name="Liu N.T."/>
            <person name="Nou X."/>
        </authorList>
    </citation>
    <scope>NUCLEOTIDE SEQUENCE [LARGE SCALE GENOMIC DNA]</scope>
    <source>
        <strain evidence="2 3">FC1138</strain>
    </source>
</reference>
<dbReference type="AlphaFoldDB" id="A0AAC9BH46"/>
<gene>
    <name evidence="2" type="ORF">ACS15_1823</name>
</gene>